<keyword evidence="3" id="KW-0597">Phosphoprotein</keyword>
<keyword evidence="4" id="KW-0808">Transferase</keyword>
<dbReference type="Proteomes" id="UP000242180">
    <property type="component" value="Unassembled WGS sequence"/>
</dbReference>
<dbReference type="InterPro" id="IPR045270">
    <property type="entry name" value="STKc_AGC"/>
</dbReference>
<evidence type="ECO:0000256" key="2">
    <source>
        <dbReference type="ARBA" id="ARBA00022527"/>
    </source>
</evidence>
<comment type="similarity">
    <text evidence="1">Belongs to the protein kinase superfamily. AGC Ser/Thr protein kinase family.</text>
</comment>
<feature type="region of interest" description="Disordered" evidence="9">
    <location>
        <begin position="266"/>
        <end position="285"/>
    </location>
</feature>
<dbReference type="InterPro" id="IPR011009">
    <property type="entry name" value="Kinase-like_dom_sf"/>
</dbReference>
<dbReference type="GO" id="GO:0004674">
    <property type="term" value="F:protein serine/threonine kinase activity"/>
    <property type="evidence" value="ECO:0007669"/>
    <property type="project" value="UniProtKB-KW"/>
</dbReference>
<dbReference type="GO" id="GO:0005524">
    <property type="term" value="F:ATP binding"/>
    <property type="evidence" value="ECO:0007669"/>
    <property type="project" value="UniProtKB-UniRule"/>
</dbReference>
<dbReference type="InterPro" id="IPR017441">
    <property type="entry name" value="Protein_kinase_ATP_BS"/>
</dbReference>
<evidence type="ECO:0000259" key="10">
    <source>
        <dbReference type="PROSITE" id="PS50011"/>
    </source>
</evidence>
<evidence type="ECO:0000256" key="7">
    <source>
        <dbReference type="ARBA" id="ARBA00022840"/>
    </source>
</evidence>
<dbReference type="Gene3D" id="1.10.510.10">
    <property type="entry name" value="Transferase(Phosphotransferase) domain 1"/>
    <property type="match status" value="1"/>
</dbReference>
<dbReference type="Gene3D" id="3.30.200.20">
    <property type="entry name" value="Phosphorylase Kinase, domain 1"/>
    <property type="match status" value="1"/>
</dbReference>
<dbReference type="InterPro" id="IPR000961">
    <property type="entry name" value="AGC-kinase_C"/>
</dbReference>
<sequence length="770" mass="86367">MALTTLLSDPVTTQPASQSSPSSSSLSSYLSSNGASMASEGSGHSVLEHDGGQSLEIAVIESTLYIHALDPLTRQKTGRLLTLYNVIIEDAVSTRSLVRYGPDFTDFDKQVKQHHRKGRIPLPTLIEPKMNKAHTRRASFRTLLSGLTRTKSNSAKLEAYLRRCALSRVVGRSSLFRDFLSAQREEDQFMRKPILPRPRSVRINHRSSIRHITSESVDASPSAIITTHRLPSKTTSSRERHIDIQPRHRSRADSSRRSSHCYSSISILSQSSHQDRGTHEQNSKQTTMVMPDDVLAEAQHMGVNHVPHPFYPAVDVATAAATSSSAVVSADQKADESSSKKLTIQDFKFLKVLGRGCMGKVLLVQRHGAAQLLALKVISKERVITRREIVHTKMERDILTKVAKIRHPFLIRLHYALQDPNQLFLLLDYHVGGDIATQLSKFYSFPRNRCLLYAAEILLGVQELHRLGILYRDLKPENILLGADGHIVLTDFGLSKLFENQQEATTKTFCGTAEYLAPEILLGQEYDFAVDYWSLGTILYEMLTGLTPFWAETHADMYLRILQDPLTFPEDMDPTTTDFIARLLERDPRQRLGCDGVGDLSEQQHRVRSHPYFSALSWADVYNKRIRPPYVPLVRSATDFSHFDNDFLQMSPRLSPVAAPQQIDEDNPSSAFLGYSYCHSSYSSSSSEVSYSSIQNLHSIEKPIFRTDSAMEPEPDHSGFYDLYTESDIPPTGDSDISNHWLDGVSPGMLLAHRYGARQINNTATPTTTI</sequence>
<dbReference type="PROSITE" id="PS00108">
    <property type="entry name" value="PROTEIN_KINASE_ST"/>
    <property type="match status" value="1"/>
</dbReference>
<dbReference type="EMBL" id="MCGN01000007">
    <property type="protein sequence ID" value="ORY94575.1"/>
    <property type="molecule type" value="Genomic_DNA"/>
</dbReference>
<organism evidence="12 13">
    <name type="scientific">Syncephalastrum racemosum</name>
    <name type="common">Filamentous fungus</name>
    <dbReference type="NCBI Taxonomy" id="13706"/>
    <lineage>
        <taxon>Eukaryota</taxon>
        <taxon>Fungi</taxon>
        <taxon>Fungi incertae sedis</taxon>
        <taxon>Mucoromycota</taxon>
        <taxon>Mucoromycotina</taxon>
        <taxon>Mucoromycetes</taxon>
        <taxon>Mucorales</taxon>
        <taxon>Syncephalastraceae</taxon>
        <taxon>Syncephalastrum</taxon>
    </lineage>
</organism>
<evidence type="ECO:0000256" key="3">
    <source>
        <dbReference type="ARBA" id="ARBA00022553"/>
    </source>
</evidence>
<dbReference type="GO" id="GO:0035091">
    <property type="term" value="F:phosphatidylinositol binding"/>
    <property type="evidence" value="ECO:0007669"/>
    <property type="project" value="InterPro"/>
</dbReference>
<dbReference type="CDD" id="cd05123">
    <property type="entry name" value="STKc_AGC"/>
    <property type="match status" value="1"/>
</dbReference>
<feature type="domain" description="Protein kinase" evidence="10">
    <location>
        <begin position="347"/>
        <end position="613"/>
    </location>
</feature>
<keyword evidence="2" id="KW-0723">Serine/threonine-protein kinase</keyword>
<feature type="compositionally biased region" description="Basic and acidic residues" evidence="9">
    <location>
        <begin position="273"/>
        <end position="282"/>
    </location>
</feature>
<feature type="region of interest" description="Disordered" evidence="9">
    <location>
        <begin position="1"/>
        <end position="48"/>
    </location>
</feature>
<protein>
    <submittedName>
        <fullName evidence="12">Kinase-like domain-containing protein</fullName>
    </submittedName>
</protein>
<accession>A0A1X2H7N1</accession>
<dbReference type="Pfam" id="PF00433">
    <property type="entry name" value="Pkinase_C"/>
    <property type="match status" value="1"/>
</dbReference>
<keyword evidence="5 8" id="KW-0547">Nucleotide-binding</keyword>
<keyword evidence="6 12" id="KW-0418">Kinase</keyword>
<dbReference type="InterPro" id="IPR017892">
    <property type="entry name" value="Pkinase_C"/>
</dbReference>
<dbReference type="PROSITE" id="PS50011">
    <property type="entry name" value="PROTEIN_KINASE_DOM"/>
    <property type="match status" value="1"/>
</dbReference>
<feature type="binding site" evidence="8">
    <location>
        <position position="376"/>
    </location>
    <ligand>
        <name>ATP</name>
        <dbReference type="ChEBI" id="CHEBI:30616"/>
    </ligand>
</feature>
<dbReference type="PANTHER" id="PTHR24351">
    <property type="entry name" value="RIBOSOMAL PROTEIN S6 KINASE"/>
    <property type="match status" value="1"/>
</dbReference>
<comment type="caution">
    <text evidence="12">The sequence shown here is derived from an EMBL/GenBank/DDBJ whole genome shotgun (WGS) entry which is preliminary data.</text>
</comment>
<dbReference type="SUPFAM" id="SSF56112">
    <property type="entry name" value="Protein kinase-like (PK-like)"/>
    <property type="match status" value="1"/>
</dbReference>
<proteinExistence type="inferred from homology"/>
<evidence type="ECO:0000313" key="13">
    <source>
        <dbReference type="Proteomes" id="UP000242180"/>
    </source>
</evidence>
<keyword evidence="7 8" id="KW-0067">ATP-binding</keyword>
<dbReference type="SMART" id="SM00220">
    <property type="entry name" value="S_TKc"/>
    <property type="match status" value="1"/>
</dbReference>
<name>A0A1X2H7N1_SYNRA</name>
<dbReference type="SMART" id="SM00133">
    <property type="entry name" value="S_TK_X"/>
    <property type="match status" value="1"/>
</dbReference>
<feature type="region of interest" description="Disordered" evidence="9">
    <location>
        <begin position="228"/>
        <end position="259"/>
    </location>
</feature>
<dbReference type="Pfam" id="PF00069">
    <property type="entry name" value="Pkinase"/>
    <property type="match status" value="1"/>
</dbReference>
<dbReference type="InterPro" id="IPR000719">
    <property type="entry name" value="Prot_kinase_dom"/>
</dbReference>
<dbReference type="Gene3D" id="3.30.1520.10">
    <property type="entry name" value="Phox-like domain"/>
    <property type="match status" value="1"/>
</dbReference>
<feature type="compositionally biased region" description="Low complexity" evidence="9">
    <location>
        <begin position="16"/>
        <end position="39"/>
    </location>
</feature>
<keyword evidence="13" id="KW-1185">Reference proteome</keyword>
<feature type="domain" description="AGC-kinase C-terminal" evidence="11">
    <location>
        <begin position="614"/>
        <end position="687"/>
    </location>
</feature>
<evidence type="ECO:0000256" key="9">
    <source>
        <dbReference type="SAM" id="MobiDB-lite"/>
    </source>
</evidence>
<evidence type="ECO:0000256" key="1">
    <source>
        <dbReference type="ARBA" id="ARBA00009903"/>
    </source>
</evidence>
<dbReference type="OrthoDB" id="63267at2759"/>
<gene>
    <name evidence="12" type="ORF">BCR43DRAFT_476358</name>
</gene>
<evidence type="ECO:0000256" key="5">
    <source>
        <dbReference type="ARBA" id="ARBA00022741"/>
    </source>
</evidence>
<feature type="compositionally biased region" description="Basic and acidic residues" evidence="9">
    <location>
        <begin position="236"/>
        <end position="256"/>
    </location>
</feature>
<evidence type="ECO:0000256" key="6">
    <source>
        <dbReference type="ARBA" id="ARBA00022777"/>
    </source>
</evidence>
<evidence type="ECO:0000256" key="4">
    <source>
        <dbReference type="ARBA" id="ARBA00022679"/>
    </source>
</evidence>
<dbReference type="STRING" id="13706.A0A1X2H7N1"/>
<evidence type="ECO:0000256" key="8">
    <source>
        <dbReference type="PROSITE-ProRule" id="PRU10141"/>
    </source>
</evidence>
<reference evidence="12 13" key="1">
    <citation type="submission" date="2016-07" db="EMBL/GenBank/DDBJ databases">
        <title>Pervasive Adenine N6-methylation of Active Genes in Fungi.</title>
        <authorList>
            <consortium name="DOE Joint Genome Institute"/>
            <person name="Mondo S.J."/>
            <person name="Dannebaum R.O."/>
            <person name="Kuo R.C."/>
            <person name="Labutti K."/>
            <person name="Haridas S."/>
            <person name="Kuo A."/>
            <person name="Salamov A."/>
            <person name="Ahrendt S.R."/>
            <person name="Lipzen A."/>
            <person name="Sullivan W."/>
            <person name="Andreopoulos W.B."/>
            <person name="Clum A."/>
            <person name="Lindquist E."/>
            <person name="Daum C."/>
            <person name="Ramamoorthy G.K."/>
            <person name="Gryganskyi A."/>
            <person name="Culley D."/>
            <person name="Magnuson J.K."/>
            <person name="James T.Y."/>
            <person name="O'Malley M.A."/>
            <person name="Stajich J.E."/>
            <person name="Spatafora J.W."/>
            <person name="Visel A."/>
            <person name="Grigoriev I.V."/>
        </authorList>
    </citation>
    <scope>NUCLEOTIDE SEQUENCE [LARGE SCALE GENOMIC DNA]</scope>
    <source>
        <strain evidence="12 13">NRRL 2496</strain>
    </source>
</reference>
<dbReference type="AlphaFoldDB" id="A0A1X2H7N1"/>
<dbReference type="PROSITE" id="PS00107">
    <property type="entry name" value="PROTEIN_KINASE_ATP"/>
    <property type="match status" value="1"/>
</dbReference>
<evidence type="ECO:0000313" key="12">
    <source>
        <dbReference type="EMBL" id="ORY94575.1"/>
    </source>
</evidence>
<dbReference type="PROSITE" id="PS51285">
    <property type="entry name" value="AGC_KINASE_CTER"/>
    <property type="match status" value="1"/>
</dbReference>
<dbReference type="InterPro" id="IPR036871">
    <property type="entry name" value="PX_dom_sf"/>
</dbReference>
<dbReference type="FunFam" id="1.10.510.10:FF:000008">
    <property type="entry name" value="Non-specific serine/threonine protein kinase"/>
    <property type="match status" value="1"/>
</dbReference>
<evidence type="ECO:0000259" key="11">
    <source>
        <dbReference type="PROSITE" id="PS51285"/>
    </source>
</evidence>
<dbReference type="InParanoid" id="A0A1X2H7N1"/>
<feature type="compositionally biased region" description="Polar residues" evidence="9">
    <location>
        <begin position="1"/>
        <end position="15"/>
    </location>
</feature>
<dbReference type="InterPro" id="IPR008271">
    <property type="entry name" value="Ser/Thr_kinase_AS"/>
</dbReference>